<dbReference type="KEGG" id="lmat:92510320"/>
<dbReference type="OrthoDB" id="272582at2759"/>
<organism evidence="2 3">
    <name type="scientific">Leishmania martiniquensis</name>
    <dbReference type="NCBI Taxonomy" id="1580590"/>
    <lineage>
        <taxon>Eukaryota</taxon>
        <taxon>Discoba</taxon>
        <taxon>Euglenozoa</taxon>
        <taxon>Kinetoplastea</taxon>
        <taxon>Metakinetoplastina</taxon>
        <taxon>Trypanosomatida</taxon>
        <taxon>Trypanosomatidae</taxon>
        <taxon>Leishmaniinae</taxon>
        <taxon>Leishmania</taxon>
    </lineage>
</organism>
<dbReference type="GeneID" id="92510320"/>
<proteinExistence type="predicted"/>
<evidence type="ECO:0000256" key="1">
    <source>
        <dbReference type="SAM" id="MobiDB-lite"/>
    </source>
</evidence>
<sequence length="934" mass="98625">MGVPDFVKFVARSSPGALCRVPRGSSRHDPLVFDFILIDATNAAQTLGLDTLRSFLHPENLMARSAVIFALDSQRDRSGTARAHRHALVSISDLDVQVQKLCGQLADAYRAHQSSGKALGACVDPHVLMSGRGVAGEADYKLLDLHRSLTMCALANRATALPTFLFISEDSDVLCGALCGPAPQQVSIATKLQDVLFEPSILRLDRVLAFIASCTDAFYSEREKEAVAVAVAESKGIEEKSAARGTLADSAISASAQRSAEGQGNSEDGEVAVKDTAVAAVVATTAPGGEDVVRRRKQDGPMVATGVRIELTDSSDDDLPERAESKQREATTAAVSGTEKTPASGEEEESFGDAMGAEGSAVPTEGELLVSAITHTSSVDMVFLFIIVMGNAVNVPSLVRGATKVDIESCWQAYCKEKYKHLSAAEAETGRVLLTALVKTHSTNKGSLGLNCRFLHSILDAVHYADAEPRPPGEEEKTAAIMYLSSAVYATLRYILACNLEKTPVLQQTFLDSRTLSEAAITPPSLSAVMWVLGQEATRTFSFPLYGLPRKELLATALGGATAGKDAAQVFSRLEAPHPTARDALSLTGDLDVGEHLVAPAASSAWAVRDARGRTVSLATLMQSLTSVTGKTPLALRSSLGATAVRSGQLPSVAEMLKSCLQTVSPATSAKANLLLYLMTVWRYALGLGVRHIAVLTKRAASVATADGEKPTFTSAEATEGPKAGQGASPAGGHCVYSFELRRMAPVLQAPDTRRLITTTCTSAGSELAETAHCKASSSSEKSAVQQAIFAAAGVSLDYSRAPPAPASAAQLPHSPADEENMEELQRHKKIPKKERNPGALAAAILCGQRSDSPGRMDGPPLGCGDGDNTAMRLREQSHTPKKDSLKAKKRLGKHERLKQQKKSDQGTPTLKGGGETKADVRRKRSAGVNAATS</sequence>
<feature type="compositionally biased region" description="Basic and acidic residues" evidence="1">
    <location>
        <begin position="320"/>
        <end position="329"/>
    </location>
</feature>
<protein>
    <submittedName>
        <fullName evidence="2">Uncharacterized protein</fullName>
    </submittedName>
</protein>
<comment type="caution">
    <text evidence="2">The sequence shown here is derived from an EMBL/GenBank/DDBJ whole genome shotgun (WGS) entry which is preliminary data.</text>
</comment>
<dbReference type="AlphaFoldDB" id="A0A836GS51"/>
<feature type="region of interest" description="Disordered" evidence="1">
    <location>
        <begin position="804"/>
        <end position="838"/>
    </location>
</feature>
<dbReference type="Proteomes" id="UP000673552">
    <property type="component" value="Chromosome 36"/>
</dbReference>
<keyword evidence="3" id="KW-1185">Reference proteome</keyword>
<feature type="region of interest" description="Disordered" evidence="1">
    <location>
        <begin position="850"/>
        <end position="934"/>
    </location>
</feature>
<name>A0A836GS51_9TRYP</name>
<dbReference type="EMBL" id="JAFEUZ010000036">
    <property type="protein sequence ID" value="KAG5463976.1"/>
    <property type="molecule type" value="Genomic_DNA"/>
</dbReference>
<evidence type="ECO:0000313" key="3">
    <source>
        <dbReference type="Proteomes" id="UP000673552"/>
    </source>
</evidence>
<accession>A0A836GS51</accession>
<gene>
    <name evidence="2" type="ORF">LSCM1_00152</name>
</gene>
<evidence type="ECO:0000313" key="2">
    <source>
        <dbReference type="EMBL" id="KAG5463976.1"/>
    </source>
</evidence>
<feature type="compositionally biased region" description="Basic residues" evidence="1">
    <location>
        <begin position="888"/>
        <end position="897"/>
    </location>
</feature>
<feature type="region of interest" description="Disordered" evidence="1">
    <location>
        <begin position="707"/>
        <end position="729"/>
    </location>
</feature>
<feature type="region of interest" description="Disordered" evidence="1">
    <location>
        <begin position="248"/>
        <end position="271"/>
    </location>
</feature>
<dbReference type="RefSeq" id="XP_067173913.1">
    <property type="nucleotide sequence ID" value="XM_067317808.1"/>
</dbReference>
<reference evidence="2 3" key="1">
    <citation type="submission" date="2021-03" db="EMBL/GenBank/DDBJ databases">
        <title>Leishmania (Mundinia) martiniquensis Genome sequencing and assembly.</title>
        <authorList>
            <person name="Almutairi H."/>
            <person name="Gatherer D."/>
        </authorList>
    </citation>
    <scope>NUCLEOTIDE SEQUENCE [LARGE SCALE GENOMIC DNA]</scope>
    <source>
        <strain evidence="2">LSCM1</strain>
    </source>
</reference>
<feature type="compositionally biased region" description="Polar residues" evidence="1">
    <location>
        <begin position="252"/>
        <end position="266"/>
    </location>
</feature>
<feature type="region of interest" description="Disordered" evidence="1">
    <location>
        <begin position="310"/>
        <end position="358"/>
    </location>
</feature>
<feature type="compositionally biased region" description="Basic and acidic residues" evidence="1">
    <location>
        <begin position="873"/>
        <end position="887"/>
    </location>
</feature>